<sequence>MALGRLRSYLLDDAWALHARRPDHLVAAMLWAKRRKNDEHGEVQNAFIFFVIKRSPGLPRTKPLAAPSPNRLSLALCPWCSRCPRAPGNPFTIGVPNVRPCARPRA</sequence>
<accession>A0AAV7TNW5</accession>
<keyword evidence="2" id="KW-1185">Reference proteome</keyword>
<proteinExistence type="predicted"/>
<dbReference type="Proteomes" id="UP001066276">
    <property type="component" value="Chromosome 3_2"/>
</dbReference>
<protein>
    <submittedName>
        <fullName evidence="1">Uncharacterized protein</fullName>
    </submittedName>
</protein>
<evidence type="ECO:0000313" key="2">
    <source>
        <dbReference type="Proteomes" id="UP001066276"/>
    </source>
</evidence>
<dbReference type="AlphaFoldDB" id="A0AAV7TNW5"/>
<name>A0AAV7TNW5_PLEWA</name>
<reference evidence="1" key="1">
    <citation type="journal article" date="2022" name="bioRxiv">
        <title>Sequencing and chromosome-scale assembly of the giantPleurodeles waltlgenome.</title>
        <authorList>
            <person name="Brown T."/>
            <person name="Elewa A."/>
            <person name="Iarovenko S."/>
            <person name="Subramanian E."/>
            <person name="Araus A.J."/>
            <person name="Petzold A."/>
            <person name="Susuki M."/>
            <person name="Suzuki K.-i.T."/>
            <person name="Hayashi T."/>
            <person name="Toyoda A."/>
            <person name="Oliveira C."/>
            <person name="Osipova E."/>
            <person name="Leigh N.D."/>
            <person name="Simon A."/>
            <person name="Yun M.H."/>
        </authorList>
    </citation>
    <scope>NUCLEOTIDE SEQUENCE</scope>
    <source>
        <strain evidence="1">20211129_DDA</strain>
        <tissue evidence="1">Liver</tissue>
    </source>
</reference>
<dbReference type="EMBL" id="JANPWB010000006">
    <property type="protein sequence ID" value="KAJ1177458.1"/>
    <property type="molecule type" value="Genomic_DNA"/>
</dbReference>
<comment type="caution">
    <text evidence="1">The sequence shown here is derived from an EMBL/GenBank/DDBJ whole genome shotgun (WGS) entry which is preliminary data.</text>
</comment>
<evidence type="ECO:0000313" key="1">
    <source>
        <dbReference type="EMBL" id="KAJ1177458.1"/>
    </source>
</evidence>
<gene>
    <name evidence="1" type="ORF">NDU88_002713</name>
</gene>
<organism evidence="1 2">
    <name type="scientific">Pleurodeles waltl</name>
    <name type="common">Iberian ribbed newt</name>
    <dbReference type="NCBI Taxonomy" id="8319"/>
    <lineage>
        <taxon>Eukaryota</taxon>
        <taxon>Metazoa</taxon>
        <taxon>Chordata</taxon>
        <taxon>Craniata</taxon>
        <taxon>Vertebrata</taxon>
        <taxon>Euteleostomi</taxon>
        <taxon>Amphibia</taxon>
        <taxon>Batrachia</taxon>
        <taxon>Caudata</taxon>
        <taxon>Salamandroidea</taxon>
        <taxon>Salamandridae</taxon>
        <taxon>Pleurodelinae</taxon>
        <taxon>Pleurodeles</taxon>
    </lineage>
</organism>